<keyword evidence="1" id="KW-0732">Signal</keyword>
<sequence>MTSSPRPRSTRPQARRGFLAGALSLPAVASLASCASGIATSSAAEGLTLLTYDDIDAANLLREQLTAFEDKTGLSTTLDTVPGSGAAQFPDKLRTRILGGNAPDIWRIWGGQIAQPFVDADLTIDLEKYYDSYAWDAVLSGSGVEGMTFHGEKHGAPLNVASLGAWCNARIFEEAGVSAPPVTYDELESANDTILEYGVTPAGFGGKYGWHIMRLFEFLLEVTAGPELHDALLLGEANWDQQAVVEAFDLFLTWDSRGWITEGALGVAPADAEQSFVQGTSAYTISGPWIETQYIAPSGQPREEFSTFLLPTGHDDVRHSGFIEGLMISTTCGNPDDAAALIDHILRPETQAALQNTQSATLEAAPDPEEFPLSAQWAQIREESAIYTIQDQAFPKAVADSYFALQSDVLQGNSAPSQAARDMQQIVADWRDSQ</sequence>
<reference evidence="2" key="2">
    <citation type="submission" date="2021-04" db="EMBL/GenBank/DDBJ databases">
        <authorList>
            <person name="Gilroy R."/>
        </authorList>
    </citation>
    <scope>NUCLEOTIDE SEQUENCE</scope>
    <source>
        <strain evidence="2">ChiHjej13B12-24818</strain>
    </source>
</reference>
<dbReference type="PANTHER" id="PTHR43649:SF14">
    <property type="entry name" value="BLR3389 PROTEIN"/>
    <property type="match status" value="1"/>
</dbReference>
<dbReference type="AlphaFoldDB" id="A0A9D2LEB5"/>
<dbReference type="Gene3D" id="3.40.190.10">
    <property type="entry name" value="Periplasmic binding protein-like II"/>
    <property type="match status" value="2"/>
</dbReference>
<dbReference type="EMBL" id="DWZH01000083">
    <property type="protein sequence ID" value="HJB10935.1"/>
    <property type="molecule type" value="Genomic_DNA"/>
</dbReference>
<protein>
    <submittedName>
        <fullName evidence="2">Extracellular solute-binding protein</fullName>
    </submittedName>
</protein>
<dbReference type="Proteomes" id="UP000823823">
    <property type="component" value="Unassembled WGS sequence"/>
</dbReference>
<dbReference type="InterPro" id="IPR006059">
    <property type="entry name" value="SBP"/>
</dbReference>
<dbReference type="PROSITE" id="PS51318">
    <property type="entry name" value="TAT"/>
    <property type="match status" value="1"/>
</dbReference>
<organism evidence="2 3">
    <name type="scientific">Candidatus Brachybacterium merdavium</name>
    <dbReference type="NCBI Taxonomy" id="2838513"/>
    <lineage>
        <taxon>Bacteria</taxon>
        <taxon>Bacillati</taxon>
        <taxon>Actinomycetota</taxon>
        <taxon>Actinomycetes</taxon>
        <taxon>Micrococcales</taxon>
        <taxon>Dermabacteraceae</taxon>
        <taxon>Brachybacterium</taxon>
    </lineage>
</organism>
<name>A0A9D2LEB5_9MICO</name>
<evidence type="ECO:0000313" key="2">
    <source>
        <dbReference type="EMBL" id="HJB10935.1"/>
    </source>
</evidence>
<reference evidence="2" key="1">
    <citation type="journal article" date="2021" name="PeerJ">
        <title>Extensive microbial diversity within the chicken gut microbiome revealed by metagenomics and culture.</title>
        <authorList>
            <person name="Gilroy R."/>
            <person name="Ravi A."/>
            <person name="Getino M."/>
            <person name="Pursley I."/>
            <person name="Horton D.L."/>
            <person name="Alikhan N.F."/>
            <person name="Baker D."/>
            <person name="Gharbi K."/>
            <person name="Hall N."/>
            <person name="Watson M."/>
            <person name="Adriaenssens E.M."/>
            <person name="Foster-Nyarko E."/>
            <person name="Jarju S."/>
            <person name="Secka A."/>
            <person name="Antonio M."/>
            <person name="Oren A."/>
            <person name="Chaudhuri R.R."/>
            <person name="La Ragione R."/>
            <person name="Hildebrand F."/>
            <person name="Pallen M.J."/>
        </authorList>
    </citation>
    <scope>NUCLEOTIDE SEQUENCE</scope>
    <source>
        <strain evidence="2">ChiHjej13B12-24818</strain>
    </source>
</reference>
<proteinExistence type="predicted"/>
<dbReference type="Pfam" id="PF01547">
    <property type="entry name" value="SBP_bac_1"/>
    <property type="match status" value="1"/>
</dbReference>
<evidence type="ECO:0000313" key="3">
    <source>
        <dbReference type="Proteomes" id="UP000823823"/>
    </source>
</evidence>
<dbReference type="InterPro" id="IPR006311">
    <property type="entry name" value="TAT_signal"/>
</dbReference>
<comment type="caution">
    <text evidence="2">The sequence shown here is derived from an EMBL/GenBank/DDBJ whole genome shotgun (WGS) entry which is preliminary data.</text>
</comment>
<dbReference type="PANTHER" id="PTHR43649">
    <property type="entry name" value="ARABINOSE-BINDING PROTEIN-RELATED"/>
    <property type="match status" value="1"/>
</dbReference>
<dbReference type="PROSITE" id="PS51257">
    <property type="entry name" value="PROKAR_LIPOPROTEIN"/>
    <property type="match status" value="1"/>
</dbReference>
<evidence type="ECO:0000256" key="1">
    <source>
        <dbReference type="SAM" id="SignalP"/>
    </source>
</evidence>
<gene>
    <name evidence="2" type="ORF">H9786_10480</name>
</gene>
<feature type="chain" id="PRO_5038745286" evidence="1">
    <location>
        <begin position="30"/>
        <end position="434"/>
    </location>
</feature>
<accession>A0A9D2LEB5</accession>
<feature type="signal peptide" evidence="1">
    <location>
        <begin position="1"/>
        <end position="29"/>
    </location>
</feature>
<dbReference type="InterPro" id="IPR050490">
    <property type="entry name" value="Bact_solute-bd_prot1"/>
</dbReference>
<dbReference type="SUPFAM" id="SSF53850">
    <property type="entry name" value="Periplasmic binding protein-like II"/>
    <property type="match status" value="1"/>
</dbReference>